<dbReference type="Pfam" id="PF01381">
    <property type="entry name" value="HTH_3"/>
    <property type="match status" value="1"/>
</dbReference>
<dbReference type="OrthoDB" id="5345195at2"/>
<dbReference type="PROSITE" id="PS50943">
    <property type="entry name" value="HTH_CROC1"/>
    <property type="match status" value="1"/>
</dbReference>
<dbReference type="InterPro" id="IPR001387">
    <property type="entry name" value="Cro/C1-type_HTH"/>
</dbReference>
<sequence>MLASLKIDELLQQTKKSVRNERIALGLTQKEFASFVGLKYATYRVFEQEGKISLENYLYILSALNKSIEYKRFLDGFEFENDKERARVEQDKKPSIVLKPIVSPSQKQITLDKGIFGNELFYSVKNGHVYEVSTFISIVLANYNDERLMLLLRYFGADRLKPHILKAKNKDLLQRFNKHVAYLKKKA</sequence>
<dbReference type="SUPFAM" id="SSF47413">
    <property type="entry name" value="lambda repressor-like DNA-binding domains"/>
    <property type="match status" value="1"/>
</dbReference>
<gene>
    <name evidence="2" type="ORF">FCU45_02525</name>
</gene>
<name>A0A4V5TPF5_9BACT</name>
<comment type="caution">
    <text evidence="2">The sequence shown here is derived from an EMBL/GenBank/DDBJ whole genome shotgun (WGS) entry which is preliminary data.</text>
</comment>
<evidence type="ECO:0000313" key="3">
    <source>
        <dbReference type="Proteomes" id="UP000309561"/>
    </source>
</evidence>
<evidence type="ECO:0000259" key="1">
    <source>
        <dbReference type="PROSITE" id="PS50943"/>
    </source>
</evidence>
<accession>A0A4V5TPF5</accession>
<dbReference type="EMBL" id="SZPX01000001">
    <property type="protein sequence ID" value="TKI71273.1"/>
    <property type="molecule type" value="Genomic_DNA"/>
</dbReference>
<organism evidence="2 3">
    <name type="scientific">Sulfurimonas crateris</name>
    <dbReference type="NCBI Taxonomy" id="2574727"/>
    <lineage>
        <taxon>Bacteria</taxon>
        <taxon>Pseudomonadati</taxon>
        <taxon>Campylobacterota</taxon>
        <taxon>Epsilonproteobacteria</taxon>
        <taxon>Campylobacterales</taxon>
        <taxon>Sulfurimonadaceae</taxon>
        <taxon>Sulfurimonas</taxon>
    </lineage>
</organism>
<dbReference type="CDD" id="cd00093">
    <property type="entry name" value="HTH_XRE"/>
    <property type="match status" value="1"/>
</dbReference>
<evidence type="ECO:0000313" key="2">
    <source>
        <dbReference type="EMBL" id="TKI71273.1"/>
    </source>
</evidence>
<feature type="domain" description="HTH cro/C1-type" evidence="1">
    <location>
        <begin position="18"/>
        <end position="71"/>
    </location>
</feature>
<protein>
    <submittedName>
        <fullName evidence="2">Helix-turn-helix transcriptional regulator</fullName>
    </submittedName>
</protein>
<dbReference type="InterPro" id="IPR010982">
    <property type="entry name" value="Lambda_DNA-bd_dom_sf"/>
</dbReference>
<dbReference type="RefSeq" id="WP_137011944.1">
    <property type="nucleotide sequence ID" value="NZ_SZPX01000001.1"/>
</dbReference>
<dbReference type="Proteomes" id="UP000309561">
    <property type="component" value="Unassembled WGS sequence"/>
</dbReference>
<dbReference type="AlphaFoldDB" id="A0A4V5TPF5"/>
<dbReference type="Gene3D" id="1.10.260.40">
    <property type="entry name" value="lambda repressor-like DNA-binding domains"/>
    <property type="match status" value="1"/>
</dbReference>
<dbReference type="GO" id="GO:0003677">
    <property type="term" value="F:DNA binding"/>
    <property type="evidence" value="ECO:0007669"/>
    <property type="project" value="InterPro"/>
</dbReference>
<reference evidence="2 3" key="1">
    <citation type="submission" date="2019-04" db="EMBL/GenBank/DDBJ databases">
        <title>Sulfurimonas crateris sp. nov. a facultative anaerobic sulfur-oxidizing chemolithautotrophic bacterium isolated from a terrestrial mud vulcano.</title>
        <authorList>
            <person name="Ratnikova N.M."/>
            <person name="Slobodkin A.I."/>
            <person name="Merkel A.Y."/>
            <person name="Novikov A."/>
            <person name="Bonch-Osmolovskaya E.A."/>
            <person name="Slobodkina G.B."/>
        </authorList>
    </citation>
    <scope>NUCLEOTIDE SEQUENCE [LARGE SCALE GENOMIC DNA]</scope>
    <source>
        <strain evidence="2 3">SN118</strain>
    </source>
</reference>
<keyword evidence="3" id="KW-1185">Reference proteome</keyword>
<proteinExistence type="predicted"/>